<evidence type="ECO:0000256" key="1">
    <source>
        <dbReference type="ARBA" id="ARBA00000382"/>
    </source>
</evidence>
<dbReference type="Pfam" id="PF07983">
    <property type="entry name" value="X8"/>
    <property type="match status" value="1"/>
</dbReference>
<feature type="domain" description="X8" evidence="18">
    <location>
        <begin position="312"/>
        <end position="397"/>
    </location>
</feature>
<accession>A0AAD7PEK9</accession>
<keyword evidence="6" id="KW-0336">GPI-anchor</keyword>
<evidence type="ECO:0000256" key="6">
    <source>
        <dbReference type="ARBA" id="ARBA00022622"/>
    </source>
</evidence>
<dbReference type="GO" id="GO:0005886">
    <property type="term" value="C:plasma membrane"/>
    <property type="evidence" value="ECO:0007669"/>
    <property type="project" value="UniProtKB-SubCell"/>
</dbReference>
<comment type="caution">
    <text evidence="19">The sequence shown here is derived from an EMBL/GenBank/DDBJ whole genome shotgun (WGS) entry which is preliminary data.</text>
</comment>
<evidence type="ECO:0000256" key="16">
    <source>
        <dbReference type="RuleBase" id="RU004335"/>
    </source>
</evidence>
<dbReference type="Proteomes" id="UP001163823">
    <property type="component" value="Chromosome 10"/>
</dbReference>
<dbReference type="Gene3D" id="3.20.20.80">
    <property type="entry name" value="Glycosidases"/>
    <property type="match status" value="1"/>
</dbReference>
<evidence type="ECO:0000256" key="12">
    <source>
        <dbReference type="ARBA" id="ARBA00023288"/>
    </source>
</evidence>
<dbReference type="GO" id="GO:0098552">
    <property type="term" value="C:side of membrane"/>
    <property type="evidence" value="ECO:0007669"/>
    <property type="project" value="UniProtKB-KW"/>
</dbReference>
<dbReference type="InterPro" id="IPR017853">
    <property type="entry name" value="GH"/>
</dbReference>
<reference evidence="19" key="1">
    <citation type="journal article" date="2023" name="Science">
        <title>Elucidation of the pathway for biosynthesis of saponin adjuvants from the soapbark tree.</title>
        <authorList>
            <person name="Reed J."/>
            <person name="Orme A."/>
            <person name="El-Demerdash A."/>
            <person name="Owen C."/>
            <person name="Martin L.B.B."/>
            <person name="Misra R.C."/>
            <person name="Kikuchi S."/>
            <person name="Rejzek M."/>
            <person name="Martin A.C."/>
            <person name="Harkess A."/>
            <person name="Leebens-Mack J."/>
            <person name="Louveau T."/>
            <person name="Stephenson M.J."/>
            <person name="Osbourn A."/>
        </authorList>
    </citation>
    <scope>NUCLEOTIDE SEQUENCE</scope>
    <source>
        <strain evidence="19">S10</strain>
    </source>
</reference>
<evidence type="ECO:0000256" key="2">
    <source>
        <dbReference type="ARBA" id="ARBA00004609"/>
    </source>
</evidence>
<evidence type="ECO:0000259" key="18">
    <source>
        <dbReference type="SMART" id="SM00768"/>
    </source>
</evidence>
<evidence type="ECO:0000256" key="7">
    <source>
        <dbReference type="ARBA" id="ARBA00022729"/>
    </source>
</evidence>
<dbReference type="InterPro" id="IPR000490">
    <property type="entry name" value="Glyco_hydro_17"/>
</dbReference>
<keyword evidence="5" id="KW-1003">Cell membrane</keyword>
<keyword evidence="7 17" id="KW-0732">Signal</keyword>
<evidence type="ECO:0000256" key="14">
    <source>
        <dbReference type="ARBA" id="ARBA00033335"/>
    </source>
</evidence>
<evidence type="ECO:0000313" key="20">
    <source>
        <dbReference type="Proteomes" id="UP001163823"/>
    </source>
</evidence>
<keyword evidence="8" id="KW-0378">Hydrolase</keyword>
<evidence type="ECO:0000256" key="9">
    <source>
        <dbReference type="ARBA" id="ARBA00023136"/>
    </source>
</evidence>
<comment type="catalytic activity">
    <reaction evidence="1">
        <text>Hydrolysis of (1-&gt;3)-beta-D-glucosidic linkages in (1-&gt;3)-beta-D-glucans.</text>
        <dbReference type="EC" id="3.2.1.39"/>
    </reaction>
</comment>
<dbReference type="Pfam" id="PF00332">
    <property type="entry name" value="Glyco_hydro_17"/>
    <property type="match status" value="1"/>
</dbReference>
<organism evidence="19 20">
    <name type="scientific">Quillaja saponaria</name>
    <name type="common">Soap bark tree</name>
    <dbReference type="NCBI Taxonomy" id="32244"/>
    <lineage>
        <taxon>Eukaryota</taxon>
        <taxon>Viridiplantae</taxon>
        <taxon>Streptophyta</taxon>
        <taxon>Embryophyta</taxon>
        <taxon>Tracheophyta</taxon>
        <taxon>Spermatophyta</taxon>
        <taxon>Magnoliopsida</taxon>
        <taxon>eudicotyledons</taxon>
        <taxon>Gunneridae</taxon>
        <taxon>Pentapetalae</taxon>
        <taxon>rosids</taxon>
        <taxon>fabids</taxon>
        <taxon>Fabales</taxon>
        <taxon>Quillajaceae</taxon>
        <taxon>Quillaja</taxon>
    </lineage>
</organism>
<dbReference type="PANTHER" id="PTHR31044">
    <property type="entry name" value="BETA-1,3 GLUCANASE"/>
    <property type="match status" value="1"/>
</dbReference>
<dbReference type="InterPro" id="IPR012946">
    <property type="entry name" value="X8"/>
</dbReference>
<dbReference type="GO" id="GO:0009506">
    <property type="term" value="C:plasmodesma"/>
    <property type="evidence" value="ECO:0007669"/>
    <property type="project" value="UniProtKB-ARBA"/>
</dbReference>
<evidence type="ECO:0000256" key="3">
    <source>
        <dbReference type="ARBA" id="ARBA00008773"/>
    </source>
</evidence>
<dbReference type="PANTHER" id="PTHR31044:SF140">
    <property type="entry name" value="EXPRESSED PROTEIN"/>
    <property type="match status" value="1"/>
</dbReference>
<proteinExistence type="inferred from homology"/>
<evidence type="ECO:0000256" key="17">
    <source>
        <dbReference type="SAM" id="SignalP"/>
    </source>
</evidence>
<evidence type="ECO:0000256" key="13">
    <source>
        <dbReference type="ARBA" id="ARBA00023295"/>
    </source>
</evidence>
<dbReference type="Gene3D" id="1.20.58.1040">
    <property type="match status" value="1"/>
</dbReference>
<dbReference type="SUPFAM" id="SSF51445">
    <property type="entry name" value="(Trans)glycosidases"/>
    <property type="match status" value="1"/>
</dbReference>
<evidence type="ECO:0000256" key="15">
    <source>
        <dbReference type="ARBA" id="ARBA00033417"/>
    </source>
</evidence>
<comment type="similarity">
    <text evidence="3 16">Belongs to the glycosyl hydrolase 17 family.</text>
</comment>
<dbReference type="AlphaFoldDB" id="A0AAD7PEK9"/>
<keyword evidence="12" id="KW-0449">Lipoprotein</keyword>
<evidence type="ECO:0000256" key="10">
    <source>
        <dbReference type="ARBA" id="ARBA00023157"/>
    </source>
</evidence>
<evidence type="ECO:0000256" key="11">
    <source>
        <dbReference type="ARBA" id="ARBA00023180"/>
    </source>
</evidence>
<dbReference type="GO" id="GO:0005975">
    <property type="term" value="P:carbohydrate metabolic process"/>
    <property type="evidence" value="ECO:0007669"/>
    <property type="project" value="InterPro"/>
</dbReference>
<dbReference type="EC" id="3.2.1.39" evidence="4"/>
<dbReference type="InterPro" id="IPR044788">
    <property type="entry name" value="X8_dom_prot"/>
</dbReference>
<keyword evidence="13" id="KW-0326">Glycosidase</keyword>
<name>A0AAD7PEK9_QUISA</name>
<keyword evidence="9" id="KW-0472">Membrane</keyword>
<keyword evidence="10" id="KW-1015">Disulfide bond</keyword>
<comment type="subcellular location">
    <subcellularLocation>
        <location evidence="2">Cell membrane</location>
        <topology evidence="2">Lipid-anchor</topology>
        <topology evidence="2">GPI-anchor</topology>
    </subcellularLocation>
</comment>
<keyword evidence="20" id="KW-1185">Reference proteome</keyword>
<dbReference type="SMART" id="SM00768">
    <property type="entry name" value="X8"/>
    <property type="match status" value="1"/>
</dbReference>
<dbReference type="FunFam" id="1.20.58.1040:FF:000001">
    <property type="entry name" value="Glucan endo-1,3-beta-glucosidase 4"/>
    <property type="match status" value="1"/>
</dbReference>
<evidence type="ECO:0000313" key="19">
    <source>
        <dbReference type="EMBL" id="KAJ7952766.1"/>
    </source>
</evidence>
<dbReference type="GO" id="GO:0042973">
    <property type="term" value="F:glucan endo-1,3-beta-D-glucosidase activity"/>
    <property type="evidence" value="ECO:0007669"/>
    <property type="project" value="UniProtKB-EC"/>
</dbReference>
<dbReference type="KEGG" id="qsa:O6P43_024558"/>
<keyword evidence="11" id="KW-0325">Glycoprotein</keyword>
<feature type="signal peptide" evidence="17">
    <location>
        <begin position="1"/>
        <end position="21"/>
    </location>
</feature>
<evidence type="ECO:0000256" key="8">
    <source>
        <dbReference type="ARBA" id="ARBA00022801"/>
    </source>
</evidence>
<evidence type="ECO:0000256" key="4">
    <source>
        <dbReference type="ARBA" id="ARBA00012780"/>
    </source>
</evidence>
<protein>
    <recommendedName>
        <fullName evidence="4">glucan endo-1,3-beta-D-glucosidase</fullName>
        <ecNumber evidence="4">3.2.1.39</ecNumber>
    </recommendedName>
    <alternativeName>
        <fullName evidence="14">(1-&gt;3)-beta-glucan endohydrolase</fullName>
    </alternativeName>
    <alternativeName>
        <fullName evidence="15">Beta-1,3-endoglucanase</fullName>
    </alternativeName>
</protein>
<dbReference type="EMBL" id="JARAOO010000010">
    <property type="protein sequence ID" value="KAJ7952766.1"/>
    <property type="molecule type" value="Genomic_DNA"/>
</dbReference>
<feature type="chain" id="PRO_5042011752" description="glucan endo-1,3-beta-D-glucosidase" evidence="17">
    <location>
        <begin position="22"/>
        <end position="400"/>
    </location>
</feature>
<evidence type="ECO:0000256" key="5">
    <source>
        <dbReference type="ARBA" id="ARBA00022475"/>
    </source>
</evidence>
<gene>
    <name evidence="19" type="ORF">O6P43_024558</name>
</gene>
<sequence length="400" mass="43643">MLKMGLPFNIFFLCLLGLVGASQEFIELLNLYETTEISQADRTIAVSVSARDLNGVSSSILTAESWLRTHLLAHYPATKISTIVLGKSVLCRRDQEEKWGLVLPSLKNVYHSLRRWGLEQEIKVSAAFSSHCFHPNSVSYSGDLAEKIIKPLLEYIRSANSTYSVIPHSNFSQFSAESMSLVSSHLEAMKRLGFSDLNKINFVAAVPREKNPMMRKLSFVDPYPARPTSLPGIAEPPLHSSVGFSVPANIAKKPSPPLAQIESPPPLSFPLAPELPPFMVPASSPFGFTLPPCNPADQIGAPAPGIGLTQKLWCVAKPSVPEDTLQEAMDYACGAGGADCEEVKPHGNCFYPDTVVAHASYAFNNYWQKNKRNGGTCNFGGTAMLINTDPSFVHCQFVLS</sequence>